<evidence type="ECO:0000313" key="2">
    <source>
        <dbReference type="Proteomes" id="UP000054217"/>
    </source>
</evidence>
<dbReference type="STRING" id="870435.A0A0C3NUX6"/>
<keyword evidence="2" id="KW-1185">Reference proteome</keyword>
<evidence type="ECO:0008006" key="3">
    <source>
        <dbReference type="Google" id="ProtNLM"/>
    </source>
</evidence>
<reference evidence="2" key="2">
    <citation type="submission" date="2015-01" db="EMBL/GenBank/DDBJ databases">
        <title>Evolutionary Origins and Diversification of the Mycorrhizal Mutualists.</title>
        <authorList>
            <consortium name="DOE Joint Genome Institute"/>
            <consortium name="Mycorrhizal Genomics Consortium"/>
            <person name="Kohler A."/>
            <person name="Kuo A."/>
            <person name="Nagy L.G."/>
            <person name="Floudas D."/>
            <person name="Copeland A."/>
            <person name="Barry K.W."/>
            <person name="Cichocki N."/>
            <person name="Veneault-Fourrey C."/>
            <person name="LaButti K."/>
            <person name="Lindquist E.A."/>
            <person name="Lipzen A."/>
            <person name="Lundell T."/>
            <person name="Morin E."/>
            <person name="Murat C."/>
            <person name="Riley R."/>
            <person name="Ohm R."/>
            <person name="Sun H."/>
            <person name="Tunlid A."/>
            <person name="Henrissat B."/>
            <person name="Grigoriev I.V."/>
            <person name="Hibbett D.S."/>
            <person name="Martin F."/>
        </authorList>
    </citation>
    <scope>NUCLEOTIDE SEQUENCE [LARGE SCALE GENOMIC DNA]</scope>
    <source>
        <strain evidence="2">Marx 270</strain>
    </source>
</reference>
<dbReference type="InterPro" id="IPR021109">
    <property type="entry name" value="Peptidase_aspartic_dom_sf"/>
</dbReference>
<feature type="non-terminal residue" evidence="1">
    <location>
        <position position="80"/>
    </location>
</feature>
<dbReference type="Proteomes" id="UP000054217">
    <property type="component" value="Unassembled WGS sequence"/>
</dbReference>
<dbReference type="OrthoDB" id="3257486at2759"/>
<protein>
    <recommendedName>
        <fullName evidence="3">Peptidase A2 domain-containing protein</fullName>
    </recommendedName>
</protein>
<dbReference type="CDD" id="cd00303">
    <property type="entry name" value="retropepsin_like"/>
    <property type="match status" value="1"/>
</dbReference>
<dbReference type="HOGENOM" id="CLU_000384_32_1_1"/>
<accession>A0A0C3NUX6</accession>
<dbReference type="AlphaFoldDB" id="A0A0C3NUX6"/>
<gene>
    <name evidence="1" type="ORF">M404DRAFT_77380</name>
</gene>
<proteinExistence type="predicted"/>
<dbReference type="SUPFAM" id="SSF50630">
    <property type="entry name" value="Acid proteases"/>
    <property type="match status" value="1"/>
</dbReference>
<sequence length="80" mass="8835">ALVDSGANVTSLDKKWANENIVPLIKLGQPVMVLNIDGTPNIAGNITHSVWAQVTMLSTHPLILGHTWLWKHNPKVCWET</sequence>
<dbReference type="InParanoid" id="A0A0C3NUX6"/>
<organism evidence="1 2">
    <name type="scientific">Pisolithus tinctorius Marx 270</name>
    <dbReference type="NCBI Taxonomy" id="870435"/>
    <lineage>
        <taxon>Eukaryota</taxon>
        <taxon>Fungi</taxon>
        <taxon>Dikarya</taxon>
        <taxon>Basidiomycota</taxon>
        <taxon>Agaricomycotina</taxon>
        <taxon>Agaricomycetes</taxon>
        <taxon>Agaricomycetidae</taxon>
        <taxon>Boletales</taxon>
        <taxon>Sclerodermatineae</taxon>
        <taxon>Pisolithaceae</taxon>
        <taxon>Pisolithus</taxon>
    </lineage>
</organism>
<evidence type="ECO:0000313" key="1">
    <source>
        <dbReference type="EMBL" id="KIN99018.1"/>
    </source>
</evidence>
<dbReference type="Gene3D" id="2.40.70.10">
    <property type="entry name" value="Acid Proteases"/>
    <property type="match status" value="1"/>
</dbReference>
<reference evidence="1 2" key="1">
    <citation type="submission" date="2014-04" db="EMBL/GenBank/DDBJ databases">
        <authorList>
            <consortium name="DOE Joint Genome Institute"/>
            <person name="Kuo A."/>
            <person name="Kohler A."/>
            <person name="Costa M.D."/>
            <person name="Nagy L.G."/>
            <person name="Floudas D."/>
            <person name="Copeland A."/>
            <person name="Barry K.W."/>
            <person name="Cichocki N."/>
            <person name="Veneault-Fourrey C."/>
            <person name="LaButti K."/>
            <person name="Lindquist E.A."/>
            <person name="Lipzen A."/>
            <person name="Lundell T."/>
            <person name="Morin E."/>
            <person name="Murat C."/>
            <person name="Sun H."/>
            <person name="Tunlid A."/>
            <person name="Henrissat B."/>
            <person name="Grigoriev I.V."/>
            <person name="Hibbett D.S."/>
            <person name="Martin F."/>
            <person name="Nordberg H.P."/>
            <person name="Cantor M.N."/>
            <person name="Hua S.X."/>
        </authorList>
    </citation>
    <scope>NUCLEOTIDE SEQUENCE [LARGE SCALE GENOMIC DNA]</scope>
    <source>
        <strain evidence="1 2">Marx 270</strain>
    </source>
</reference>
<dbReference type="EMBL" id="KN832009">
    <property type="protein sequence ID" value="KIN99018.1"/>
    <property type="molecule type" value="Genomic_DNA"/>
</dbReference>
<name>A0A0C3NUX6_PISTI</name>
<feature type="non-terminal residue" evidence="1">
    <location>
        <position position="1"/>
    </location>
</feature>